<sequence>MMRARRQVKQEIASQLPQTRKRASVDERCHATAVGILGAALYDPVFTGAIVGARQFTLALSCSCC</sequence>
<evidence type="ECO:0000313" key="3">
    <source>
        <dbReference type="Proteomes" id="UP001201701"/>
    </source>
</evidence>
<protein>
    <submittedName>
        <fullName evidence="2">Uncharacterized protein</fullName>
    </submittedName>
</protein>
<comment type="caution">
    <text evidence="2">The sequence shown here is derived from an EMBL/GenBank/DDBJ whole genome shotgun (WGS) entry which is preliminary data.</text>
</comment>
<keyword evidence="3" id="KW-1185">Reference proteome</keyword>
<dbReference type="EMBL" id="JAKREW010000097">
    <property type="protein sequence ID" value="MCG7509368.1"/>
    <property type="molecule type" value="Genomic_DNA"/>
</dbReference>
<organism evidence="2 3">
    <name type="scientific">Mesorhizobium retamae</name>
    <dbReference type="NCBI Taxonomy" id="2912854"/>
    <lineage>
        <taxon>Bacteria</taxon>
        <taxon>Pseudomonadati</taxon>
        <taxon>Pseudomonadota</taxon>
        <taxon>Alphaproteobacteria</taxon>
        <taxon>Hyphomicrobiales</taxon>
        <taxon>Phyllobacteriaceae</taxon>
        <taxon>Mesorhizobium</taxon>
    </lineage>
</organism>
<proteinExistence type="predicted"/>
<evidence type="ECO:0000313" key="2">
    <source>
        <dbReference type="EMBL" id="MCG7509368.1"/>
    </source>
</evidence>
<evidence type="ECO:0000256" key="1">
    <source>
        <dbReference type="SAM" id="MobiDB-lite"/>
    </source>
</evidence>
<accession>A0ABS9QRB5</accession>
<dbReference type="Proteomes" id="UP001201701">
    <property type="component" value="Unassembled WGS sequence"/>
</dbReference>
<gene>
    <name evidence="2" type="ORF">L4923_30510</name>
</gene>
<reference evidence="2 3" key="1">
    <citation type="submission" date="2022-02" db="EMBL/GenBank/DDBJ databases">
        <title>Draft genome sequence of Mezorhizobium retamae strain IRAMC:0171 isolated from Retama raetam nodules.</title>
        <authorList>
            <person name="Bengaied R."/>
            <person name="Sbissi I."/>
            <person name="Huber K."/>
            <person name="Ghodbane F."/>
            <person name="Nouioui I."/>
            <person name="Tarhouni M."/>
            <person name="Gtari M."/>
        </authorList>
    </citation>
    <scope>NUCLEOTIDE SEQUENCE [LARGE SCALE GENOMIC DNA]</scope>
    <source>
        <strain evidence="2 3">IRAMC:0171</strain>
    </source>
</reference>
<name>A0ABS9QRB5_9HYPH</name>
<feature type="region of interest" description="Disordered" evidence="1">
    <location>
        <begin position="1"/>
        <end position="20"/>
    </location>
</feature>